<dbReference type="AlphaFoldDB" id="A0AA35S8E3"/>
<proteinExistence type="predicted"/>
<accession>A0AA35S8E3</accession>
<evidence type="ECO:0000313" key="2">
    <source>
        <dbReference type="EMBL" id="CAI8025380.1"/>
    </source>
</evidence>
<evidence type="ECO:0000313" key="3">
    <source>
        <dbReference type="Proteomes" id="UP001174909"/>
    </source>
</evidence>
<organism evidence="2 3">
    <name type="scientific">Geodia barretti</name>
    <name type="common">Barrett's horny sponge</name>
    <dbReference type="NCBI Taxonomy" id="519541"/>
    <lineage>
        <taxon>Eukaryota</taxon>
        <taxon>Metazoa</taxon>
        <taxon>Porifera</taxon>
        <taxon>Demospongiae</taxon>
        <taxon>Heteroscleromorpha</taxon>
        <taxon>Tetractinellida</taxon>
        <taxon>Astrophorina</taxon>
        <taxon>Geodiidae</taxon>
        <taxon>Geodia</taxon>
    </lineage>
</organism>
<dbReference type="EMBL" id="CASHTH010002146">
    <property type="protein sequence ID" value="CAI8025380.1"/>
    <property type="molecule type" value="Genomic_DNA"/>
</dbReference>
<dbReference type="SUPFAM" id="SSF50939">
    <property type="entry name" value="Sialidases"/>
    <property type="match status" value="1"/>
</dbReference>
<dbReference type="Proteomes" id="UP001174909">
    <property type="component" value="Unassembled WGS sequence"/>
</dbReference>
<dbReference type="InterPro" id="IPR036278">
    <property type="entry name" value="Sialidase_sf"/>
</dbReference>
<gene>
    <name evidence="2" type="ORF">GBAR_LOCUS14666</name>
</gene>
<name>A0AA35S8E3_GEOBA</name>
<sequence>MRTACGSRASTGPTADWRSAPRTGSSIRSTPTTSTWRSSTSTTVPRPARCWPGRRTPAGATGFVSWIVPPAPEADPAGRATFEPAIEYVGDRTIVAVLRDAARRERGDPGCTWQAVSTDMGASFSAPVDISDRIDGGVPGGLWQRARLYQESNPSFQCGNRLDFAAGEGRLWGFGLHSIGGGYTRKPVVYHSHDHGRSWRGPELLHGPMRPGTDTGYGDLKRRVDGTFVAATYYANRDSTVADVEQYTFGGERAQVMVEADRDGDGMPNLDSGWRELHDGENLVTVSGLPAERWRLRLALSATETSGWPSVRRFTVTPS</sequence>
<evidence type="ECO:0000256" key="1">
    <source>
        <dbReference type="SAM" id="MobiDB-lite"/>
    </source>
</evidence>
<comment type="caution">
    <text evidence="2">The sequence shown here is derived from an EMBL/GenBank/DDBJ whole genome shotgun (WGS) entry which is preliminary data.</text>
</comment>
<feature type="compositionally biased region" description="Low complexity" evidence="1">
    <location>
        <begin position="21"/>
        <end position="47"/>
    </location>
</feature>
<protein>
    <recommendedName>
        <fullName evidence="4">Exo-alpha-sialidase</fullName>
    </recommendedName>
</protein>
<keyword evidence="3" id="KW-1185">Reference proteome</keyword>
<reference evidence="2" key="1">
    <citation type="submission" date="2023-03" db="EMBL/GenBank/DDBJ databases">
        <authorList>
            <person name="Steffen K."/>
            <person name="Cardenas P."/>
        </authorList>
    </citation>
    <scope>NUCLEOTIDE SEQUENCE</scope>
</reference>
<dbReference type="CDD" id="cd15482">
    <property type="entry name" value="Sialidase_non-viral"/>
    <property type="match status" value="1"/>
</dbReference>
<evidence type="ECO:0008006" key="4">
    <source>
        <dbReference type="Google" id="ProtNLM"/>
    </source>
</evidence>
<feature type="region of interest" description="Disordered" evidence="1">
    <location>
        <begin position="1"/>
        <end position="54"/>
    </location>
</feature>